<feature type="compositionally biased region" description="Low complexity" evidence="1">
    <location>
        <begin position="1"/>
        <end position="14"/>
    </location>
</feature>
<evidence type="ECO:0000313" key="3">
    <source>
        <dbReference type="EMBL" id="KAA1070878.1"/>
    </source>
</evidence>
<dbReference type="InterPro" id="IPR033979">
    <property type="entry name" value="MINDY_domain"/>
</dbReference>
<dbReference type="AlphaFoldDB" id="A0A5B0M4E9"/>
<dbReference type="GO" id="GO:0016807">
    <property type="term" value="F:cysteine-type carboxypeptidase activity"/>
    <property type="evidence" value="ECO:0007669"/>
    <property type="project" value="TreeGrafter"/>
</dbReference>
<name>A0A5B0M4E9_PUCGR</name>
<feature type="compositionally biased region" description="Basic residues" evidence="1">
    <location>
        <begin position="539"/>
        <end position="549"/>
    </location>
</feature>
<evidence type="ECO:0000313" key="4">
    <source>
        <dbReference type="Proteomes" id="UP000324748"/>
    </source>
</evidence>
<feature type="compositionally biased region" description="Polar residues" evidence="1">
    <location>
        <begin position="447"/>
        <end position="481"/>
    </location>
</feature>
<feature type="compositionally biased region" description="Polar residues" evidence="1">
    <location>
        <begin position="63"/>
        <end position="78"/>
    </location>
</feature>
<feature type="compositionally biased region" description="Low complexity" evidence="1">
    <location>
        <begin position="524"/>
        <end position="537"/>
    </location>
</feature>
<dbReference type="OrthoDB" id="10261212at2759"/>
<accession>A0A5B0M4E9</accession>
<dbReference type="GO" id="GO:0071944">
    <property type="term" value="C:cell periphery"/>
    <property type="evidence" value="ECO:0007669"/>
    <property type="project" value="TreeGrafter"/>
</dbReference>
<gene>
    <name evidence="3" type="ORF">PGT21_026364</name>
</gene>
<dbReference type="PANTHER" id="PTHR18063">
    <property type="entry name" value="NF-E2 INDUCIBLE PROTEIN"/>
    <property type="match status" value="1"/>
</dbReference>
<feature type="compositionally biased region" description="Basic and acidic residues" evidence="1">
    <location>
        <begin position="29"/>
        <end position="58"/>
    </location>
</feature>
<feature type="region of interest" description="Disordered" evidence="1">
    <location>
        <begin position="447"/>
        <end position="549"/>
    </location>
</feature>
<dbReference type="PANTHER" id="PTHR18063:SF6">
    <property type="entry name" value="UBIQUITIN CARBOXYL-TERMINAL HYDROLASE"/>
    <property type="match status" value="1"/>
</dbReference>
<feature type="region of interest" description="Disordered" evidence="1">
    <location>
        <begin position="1"/>
        <end position="93"/>
    </location>
</feature>
<feature type="domain" description="MINDY deubiquitinase" evidence="2">
    <location>
        <begin position="97"/>
        <end position="439"/>
    </location>
</feature>
<dbReference type="GO" id="GO:0004843">
    <property type="term" value="F:cysteine-type deubiquitinase activity"/>
    <property type="evidence" value="ECO:0007669"/>
    <property type="project" value="InterPro"/>
</dbReference>
<dbReference type="Pfam" id="PF04424">
    <property type="entry name" value="MINDY_DUB"/>
    <property type="match status" value="1"/>
</dbReference>
<evidence type="ECO:0000256" key="1">
    <source>
        <dbReference type="SAM" id="MobiDB-lite"/>
    </source>
</evidence>
<keyword evidence="4" id="KW-1185">Reference proteome</keyword>
<dbReference type="GO" id="GO:0005829">
    <property type="term" value="C:cytosol"/>
    <property type="evidence" value="ECO:0007669"/>
    <property type="project" value="TreeGrafter"/>
</dbReference>
<sequence>MTEQQQPSSSTTSTNYRNQDEQEQEQEQEQEKNQEEERLKEERDEERKEEREEEHGQETEAQPSNIIENPINNHCTTDQQQQQQDIRNNSEQTHDQRWWIKQVLWPPFPTQNNSRPRSVSILMQNHNGPCSLLAICNVLLLRGAITLPGPSNRTSISFSSLLTLLADYLVHQQLQPHQLHSALSTIPITQTGLDLNPSFASIDGFRPTSHSASSSSSSSSSSTVHGLDLFTAVGIPLVHGWIADSQDSDTWDVIVGKCGDYDKAVELVVTGEELLTKQLENPHLELNQEEQDLLREALLVRKFLDSTSTQLSYPGLFQLATGLTTDSLVALLRNSHLSVLYRRPLLPVNLPTPAPPPLPPPPDQTDPDYDHATALEVHAVSQQLMAAEHACTDPEELLDDPRLPKLFTLVTDLAFLNEPQIVWESLEDVEGGLSEFYDWKLTPSRLKNSASNQTSHPNPTPNQFNQSTHSTGPPRSNTDTDLNLAHQLQEEEYERVRRSEQPPAHQPNIPSGGGIPAPPPPRPAQTQLNTTTATASAPIKKKKKDCVIV</sequence>
<organism evidence="3 4">
    <name type="scientific">Puccinia graminis f. sp. tritici</name>
    <dbReference type="NCBI Taxonomy" id="56615"/>
    <lineage>
        <taxon>Eukaryota</taxon>
        <taxon>Fungi</taxon>
        <taxon>Dikarya</taxon>
        <taxon>Basidiomycota</taxon>
        <taxon>Pucciniomycotina</taxon>
        <taxon>Pucciniomycetes</taxon>
        <taxon>Pucciniales</taxon>
        <taxon>Pucciniaceae</taxon>
        <taxon>Puccinia</taxon>
    </lineage>
</organism>
<dbReference type="InterPro" id="IPR007518">
    <property type="entry name" value="MINDY"/>
</dbReference>
<dbReference type="GO" id="GO:0071108">
    <property type="term" value="P:protein K48-linked deubiquitination"/>
    <property type="evidence" value="ECO:0007669"/>
    <property type="project" value="TreeGrafter"/>
</dbReference>
<protein>
    <recommendedName>
        <fullName evidence="2">MINDY deubiquitinase domain-containing protein</fullName>
    </recommendedName>
</protein>
<dbReference type="EMBL" id="VSWC01000171">
    <property type="protein sequence ID" value="KAA1070878.1"/>
    <property type="molecule type" value="Genomic_DNA"/>
</dbReference>
<reference evidence="3 4" key="1">
    <citation type="submission" date="2019-05" db="EMBL/GenBank/DDBJ databases">
        <title>Emergence of the Ug99 lineage of the wheat stem rust pathogen through somatic hybridization.</title>
        <authorList>
            <person name="Li F."/>
            <person name="Upadhyaya N.M."/>
            <person name="Sperschneider J."/>
            <person name="Matny O."/>
            <person name="Nguyen-Phuc H."/>
            <person name="Mago R."/>
            <person name="Raley C."/>
            <person name="Miller M.E."/>
            <person name="Silverstein K.A.T."/>
            <person name="Henningsen E."/>
            <person name="Hirsch C.D."/>
            <person name="Visser B."/>
            <person name="Pretorius Z.A."/>
            <person name="Steffenson B.J."/>
            <person name="Schwessinger B."/>
            <person name="Dodds P.N."/>
            <person name="Figueroa M."/>
        </authorList>
    </citation>
    <scope>NUCLEOTIDE SEQUENCE [LARGE SCALE GENOMIC DNA]</scope>
    <source>
        <strain evidence="3">21-0</strain>
    </source>
</reference>
<comment type="caution">
    <text evidence="3">The sequence shown here is derived from an EMBL/GenBank/DDBJ whole genome shotgun (WGS) entry which is preliminary data.</text>
</comment>
<dbReference type="Proteomes" id="UP000324748">
    <property type="component" value="Unassembled WGS sequence"/>
</dbReference>
<proteinExistence type="predicted"/>
<evidence type="ECO:0000259" key="2">
    <source>
        <dbReference type="Pfam" id="PF04424"/>
    </source>
</evidence>
<dbReference type="GO" id="GO:1990380">
    <property type="term" value="F:K48-linked deubiquitinase activity"/>
    <property type="evidence" value="ECO:0007669"/>
    <property type="project" value="InterPro"/>
</dbReference>